<dbReference type="EMBL" id="HG002397">
    <property type="protein sequence ID" value="CDF47205.1"/>
    <property type="molecule type" value="Genomic_DNA"/>
</dbReference>
<reference evidence="1" key="2">
    <citation type="submission" date="2013-11" db="EMBL/GenBank/DDBJ databases">
        <title>Evolutionary History of the Clostridium difficile Pathogenicity Locus.</title>
        <authorList>
            <person name="Dingle K.E."/>
            <person name="Elliott B."/>
            <person name="Robinson E."/>
            <person name="Griffiths D."/>
            <person name="Eyre D.W."/>
            <person name="Stoesser N."/>
            <person name="Vaughan A."/>
            <person name="Golubchik T."/>
            <person name="Fawley W.N."/>
            <person name="Wilcox M.H."/>
            <person name="Peto T.E."/>
            <person name="Walker A.S."/>
            <person name="Riley T.V."/>
            <person name="Crook D.W."/>
            <person name="Didelot X."/>
        </authorList>
    </citation>
    <scope>NUCLEOTIDE SEQUENCE</scope>
    <source>
        <strain evidence="1">Cgrifficile_H5078</strain>
    </source>
</reference>
<evidence type="ECO:0000313" key="1">
    <source>
        <dbReference type="EMBL" id="CDF47205.1"/>
    </source>
</evidence>
<accession>V5ZF55</accession>
<reference evidence="1" key="1">
    <citation type="submission" date="2013-04" db="EMBL/GenBank/DDBJ databases">
        <authorList>
            <person name="Dingle K."/>
        </authorList>
    </citation>
    <scope>NUCLEOTIDE SEQUENCE</scope>
    <source>
        <strain evidence="1">Cgrifficile_H5078</strain>
    </source>
</reference>
<sequence length="235" mass="28513">MNIIDYEDKQITTLWNEYANTRNSGLKKLANKKLDLMIEYILTLPEIKQKHFITYICKERFDKNNIKTFQQPLVVKLIFPIVKEAILNEEMPFVRWGYQLDIPISLNSEEYIYYSSENMLKDALKLDSKDIKSVELLLNKYIDELWFASHHIQESVILSTKANIKYDLDEMDKLLTKYEENLDSYSEYLNEKTYYQELYNLWFQYDETNKDISFPEWLEVRGYNYSWCNVFYYKK</sequence>
<proteinExistence type="predicted"/>
<organism evidence="1">
    <name type="scientific">Clostridioides difficile</name>
    <name type="common">Peptoclostridium difficile</name>
    <dbReference type="NCBI Taxonomy" id="1496"/>
    <lineage>
        <taxon>Bacteria</taxon>
        <taxon>Bacillati</taxon>
        <taxon>Bacillota</taxon>
        <taxon>Clostridia</taxon>
        <taxon>Peptostreptococcales</taxon>
        <taxon>Peptostreptococcaceae</taxon>
        <taxon>Clostridioides</taxon>
    </lineage>
</organism>
<dbReference type="AlphaFoldDB" id="V5ZF55"/>
<protein>
    <submittedName>
        <fullName evidence="1">Uncharacterized protein</fullName>
    </submittedName>
</protein>
<name>V5ZF55_CLODI</name>